<reference evidence="3" key="1">
    <citation type="journal article" date="2020" name="Stud. Mycol.">
        <title>101 Dothideomycetes genomes: a test case for predicting lifestyles and emergence of pathogens.</title>
        <authorList>
            <person name="Haridas S."/>
            <person name="Albert R."/>
            <person name="Binder M."/>
            <person name="Bloem J."/>
            <person name="Labutti K."/>
            <person name="Salamov A."/>
            <person name="Andreopoulos B."/>
            <person name="Baker S."/>
            <person name="Barry K."/>
            <person name="Bills G."/>
            <person name="Bluhm B."/>
            <person name="Cannon C."/>
            <person name="Castanera R."/>
            <person name="Culley D."/>
            <person name="Daum C."/>
            <person name="Ezra D."/>
            <person name="Gonzalez J."/>
            <person name="Henrissat B."/>
            <person name="Kuo A."/>
            <person name="Liang C."/>
            <person name="Lipzen A."/>
            <person name="Lutzoni F."/>
            <person name="Magnuson J."/>
            <person name="Mondo S."/>
            <person name="Nolan M."/>
            <person name="Ohm R."/>
            <person name="Pangilinan J."/>
            <person name="Park H.-J."/>
            <person name="Ramirez L."/>
            <person name="Alfaro M."/>
            <person name="Sun H."/>
            <person name="Tritt A."/>
            <person name="Yoshinaga Y."/>
            <person name="Zwiers L.-H."/>
            <person name="Turgeon B."/>
            <person name="Goodwin S."/>
            <person name="Spatafora J."/>
            <person name="Crous P."/>
            <person name="Grigoriev I."/>
        </authorList>
    </citation>
    <scope>NUCLEOTIDE SEQUENCE</scope>
    <source>
        <strain evidence="3">CBS 207.26</strain>
    </source>
</reference>
<evidence type="ECO:0000259" key="1">
    <source>
        <dbReference type="SMART" id="SM00822"/>
    </source>
</evidence>
<dbReference type="InterPro" id="IPR050091">
    <property type="entry name" value="PKS_NRPS_Biosynth_Enz"/>
</dbReference>
<dbReference type="InterPro" id="IPR020843">
    <property type="entry name" value="ER"/>
</dbReference>
<keyword evidence="4" id="KW-1185">Reference proteome</keyword>
<dbReference type="CDD" id="cd05195">
    <property type="entry name" value="enoyl_red"/>
    <property type="match status" value="1"/>
</dbReference>
<dbReference type="Gene3D" id="3.40.50.720">
    <property type="entry name" value="NAD(P)-binding Rossmann-like Domain"/>
    <property type="match status" value="1"/>
</dbReference>
<dbReference type="InterPro" id="IPR013149">
    <property type="entry name" value="ADH-like_C"/>
</dbReference>
<dbReference type="EMBL" id="ML994637">
    <property type="protein sequence ID" value="KAF2184596.1"/>
    <property type="molecule type" value="Genomic_DNA"/>
</dbReference>
<dbReference type="GO" id="GO:0016491">
    <property type="term" value="F:oxidoreductase activity"/>
    <property type="evidence" value="ECO:0007669"/>
    <property type="project" value="InterPro"/>
</dbReference>
<protein>
    <submittedName>
        <fullName evidence="3">KR-domain-containing protein</fullName>
    </submittedName>
</protein>
<dbReference type="PANTHER" id="PTHR43775:SF29">
    <property type="entry name" value="ASPERFURANONE POLYKETIDE SYNTHASE AFOG-RELATED"/>
    <property type="match status" value="1"/>
</dbReference>
<feature type="domain" description="Enoyl reductase (ER)" evidence="2">
    <location>
        <begin position="1"/>
        <end position="177"/>
    </location>
</feature>
<dbReference type="SMART" id="SM00822">
    <property type="entry name" value="PKS_KR"/>
    <property type="match status" value="1"/>
</dbReference>
<dbReference type="Pfam" id="PF08659">
    <property type="entry name" value="KR"/>
    <property type="match status" value="1"/>
</dbReference>
<gene>
    <name evidence="3" type="ORF">K469DRAFT_727127</name>
</gene>
<feature type="domain" description="Ketoreductase" evidence="1">
    <location>
        <begin position="191"/>
        <end position="357"/>
    </location>
</feature>
<dbReference type="Gene3D" id="3.90.180.10">
    <property type="entry name" value="Medium-chain alcohol dehydrogenases, catalytic domain"/>
    <property type="match status" value="1"/>
</dbReference>
<dbReference type="PANTHER" id="PTHR43775">
    <property type="entry name" value="FATTY ACID SYNTHASE"/>
    <property type="match status" value="1"/>
</dbReference>
<dbReference type="GO" id="GO:0006633">
    <property type="term" value="P:fatty acid biosynthetic process"/>
    <property type="evidence" value="ECO:0007669"/>
    <property type="project" value="TreeGrafter"/>
</dbReference>
<dbReference type="SUPFAM" id="SSF51735">
    <property type="entry name" value="NAD(P)-binding Rossmann-fold domains"/>
    <property type="match status" value="2"/>
</dbReference>
<evidence type="ECO:0000259" key="2">
    <source>
        <dbReference type="SMART" id="SM00829"/>
    </source>
</evidence>
<dbReference type="InterPro" id="IPR036291">
    <property type="entry name" value="NAD(P)-bd_dom_sf"/>
</dbReference>
<dbReference type="GO" id="GO:0044550">
    <property type="term" value="P:secondary metabolite biosynthetic process"/>
    <property type="evidence" value="ECO:0007669"/>
    <property type="project" value="TreeGrafter"/>
</dbReference>
<dbReference type="OrthoDB" id="329835at2759"/>
<accession>A0A6A6E3X4</accession>
<dbReference type="AlphaFoldDB" id="A0A6A6E3X4"/>
<proteinExistence type="predicted"/>
<organism evidence="3 4">
    <name type="scientific">Zopfia rhizophila CBS 207.26</name>
    <dbReference type="NCBI Taxonomy" id="1314779"/>
    <lineage>
        <taxon>Eukaryota</taxon>
        <taxon>Fungi</taxon>
        <taxon>Dikarya</taxon>
        <taxon>Ascomycota</taxon>
        <taxon>Pezizomycotina</taxon>
        <taxon>Dothideomycetes</taxon>
        <taxon>Dothideomycetes incertae sedis</taxon>
        <taxon>Zopfiaceae</taxon>
        <taxon>Zopfia</taxon>
    </lineage>
</organism>
<sequence>MLRPHDLSFIKASSLPLAAITAHYGLNHLARLRPRESVLIHAAAGAVGQLAIQLAQKQGATIFVTVSTKKKKELLMNLYGIDKNHFFSGRNLNFTSQVMRITKGQGVDVVLNSLAGEALVEPWRCVTPLGRFIKIGKRDINAFASLPMAPFAKNSSSGFEEAFRYLQTGRHSGNAVVDWTVEDTIKFNKNSTYVIAGGLGGIGRSIARWMAIRGAKYLMLLSRSGAKGPAAEELVEDLKAQGVEIRVPLCDISDKTTLLSVIQEYERTIPQIRGLIHSGMVVKNAMFDHMTRSEFQATLDPKIRGTWNLHDILPKEMDFFVLFYYAAGGAFQDAFSRYCLSEGLPCASLDLGAVSSVGYLAENMDTSKIITLSYTGHEVLDENDPHFPVEYACSPAVQNPESPWDAQLLCAVSTPAQVKKKEHAWMQKPVFRHLYQMDKEHVGRVQEDSTAINYGALIKEAKCLEEAGDVIATALAKRLSRSLSVPGEDLDLNKPAYSFGVDSLVAIEL</sequence>
<name>A0A6A6E3X4_9PEZI</name>
<dbReference type="InterPro" id="IPR013968">
    <property type="entry name" value="PKS_KR"/>
</dbReference>
<dbReference type="Pfam" id="PF00107">
    <property type="entry name" value="ADH_zinc_N"/>
    <property type="match status" value="1"/>
</dbReference>
<dbReference type="GO" id="GO:0004312">
    <property type="term" value="F:fatty acid synthase activity"/>
    <property type="evidence" value="ECO:0007669"/>
    <property type="project" value="TreeGrafter"/>
</dbReference>
<evidence type="ECO:0000313" key="3">
    <source>
        <dbReference type="EMBL" id="KAF2184596.1"/>
    </source>
</evidence>
<dbReference type="Proteomes" id="UP000800200">
    <property type="component" value="Unassembled WGS sequence"/>
</dbReference>
<evidence type="ECO:0000313" key="4">
    <source>
        <dbReference type="Proteomes" id="UP000800200"/>
    </source>
</evidence>
<dbReference type="SMART" id="SM00829">
    <property type="entry name" value="PKS_ER"/>
    <property type="match status" value="1"/>
</dbReference>
<dbReference type="InterPro" id="IPR057326">
    <property type="entry name" value="KR_dom"/>
</dbReference>